<evidence type="ECO:0000256" key="3">
    <source>
        <dbReference type="ARBA" id="ARBA00022729"/>
    </source>
</evidence>
<evidence type="ECO:0000256" key="1">
    <source>
        <dbReference type="ARBA" id="ARBA00004613"/>
    </source>
</evidence>
<dbReference type="PANTHER" id="PTHR22923">
    <property type="entry name" value="CEREBELLIN-RELATED"/>
    <property type="match status" value="1"/>
</dbReference>
<dbReference type="PRINTS" id="PR00007">
    <property type="entry name" value="COMPLEMNTC1Q"/>
</dbReference>
<dbReference type="EMBL" id="JARBDR010000918">
    <property type="protein sequence ID" value="KAJ8301180.1"/>
    <property type="molecule type" value="Genomic_DNA"/>
</dbReference>
<dbReference type="Proteomes" id="UP001217089">
    <property type="component" value="Unassembled WGS sequence"/>
</dbReference>
<evidence type="ECO:0000313" key="6">
    <source>
        <dbReference type="Proteomes" id="UP001217089"/>
    </source>
</evidence>
<dbReference type="InterPro" id="IPR001073">
    <property type="entry name" value="C1q_dom"/>
</dbReference>
<keyword evidence="2" id="KW-0964">Secreted</keyword>
<keyword evidence="6" id="KW-1185">Reference proteome</keyword>
<evidence type="ECO:0000256" key="2">
    <source>
        <dbReference type="ARBA" id="ARBA00022525"/>
    </source>
</evidence>
<comment type="caution">
    <text evidence="5">The sequence shown here is derived from an EMBL/GenBank/DDBJ whole genome shotgun (WGS) entry which is preliminary data.</text>
</comment>
<dbReference type="Gene3D" id="2.60.120.40">
    <property type="match status" value="1"/>
</dbReference>
<dbReference type="SUPFAM" id="SSF49842">
    <property type="entry name" value="TNF-like"/>
    <property type="match status" value="1"/>
</dbReference>
<dbReference type="SMART" id="SM00110">
    <property type="entry name" value="C1Q"/>
    <property type="match status" value="1"/>
</dbReference>
<evidence type="ECO:0000313" key="5">
    <source>
        <dbReference type="EMBL" id="KAJ8301180.1"/>
    </source>
</evidence>
<sequence length="151" mass="16748">MIPKLEKLGRPLVPQINGFPVAFTVALTQLNKPIGDHQTIKYDHVITNLGYGYEPGTGHFTCPLKGLYLFAVTAMSAQSPTHDLYTEVVKNGARVTKMYSTPTSSSSTTSVFLITLDVGDMIWVRTTYQHNQIIHGDNYDTFSGTLIYQMS</sequence>
<feature type="domain" description="C1q" evidence="4">
    <location>
        <begin position="16"/>
        <end position="151"/>
    </location>
</feature>
<gene>
    <name evidence="5" type="ORF">KUTeg_020167</name>
</gene>
<accession>A0ABQ9ECF9</accession>
<organism evidence="5 6">
    <name type="scientific">Tegillarca granosa</name>
    <name type="common">Malaysian cockle</name>
    <name type="synonym">Anadara granosa</name>
    <dbReference type="NCBI Taxonomy" id="220873"/>
    <lineage>
        <taxon>Eukaryota</taxon>
        <taxon>Metazoa</taxon>
        <taxon>Spiralia</taxon>
        <taxon>Lophotrochozoa</taxon>
        <taxon>Mollusca</taxon>
        <taxon>Bivalvia</taxon>
        <taxon>Autobranchia</taxon>
        <taxon>Pteriomorphia</taxon>
        <taxon>Arcoida</taxon>
        <taxon>Arcoidea</taxon>
        <taxon>Arcidae</taxon>
        <taxon>Tegillarca</taxon>
    </lineage>
</organism>
<evidence type="ECO:0000259" key="4">
    <source>
        <dbReference type="PROSITE" id="PS50871"/>
    </source>
</evidence>
<dbReference type="PROSITE" id="PS50871">
    <property type="entry name" value="C1Q"/>
    <property type="match status" value="1"/>
</dbReference>
<dbReference type="InterPro" id="IPR008983">
    <property type="entry name" value="Tumour_necrosis_fac-like_dom"/>
</dbReference>
<comment type="subcellular location">
    <subcellularLocation>
        <location evidence="1">Secreted</location>
    </subcellularLocation>
</comment>
<keyword evidence="3" id="KW-0732">Signal</keyword>
<dbReference type="InterPro" id="IPR050822">
    <property type="entry name" value="Cerebellin_Synaptic_Org"/>
</dbReference>
<name>A0ABQ9ECF9_TEGGR</name>
<reference evidence="5 6" key="1">
    <citation type="submission" date="2022-12" db="EMBL/GenBank/DDBJ databases">
        <title>Chromosome-level genome of Tegillarca granosa.</title>
        <authorList>
            <person name="Kim J."/>
        </authorList>
    </citation>
    <scope>NUCLEOTIDE SEQUENCE [LARGE SCALE GENOMIC DNA]</scope>
    <source>
        <strain evidence="5">Teg-2019</strain>
        <tissue evidence="5">Adductor muscle</tissue>
    </source>
</reference>
<dbReference type="Pfam" id="PF00386">
    <property type="entry name" value="C1q"/>
    <property type="match status" value="1"/>
</dbReference>
<protein>
    <recommendedName>
        <fullName evidence="4">C1q domain-containing protein</fullName>
    </recommendedName>
</protein>
<proteinExistence type="predicted"/>
<dbReference type="PANTHER" id="PTHR22923:SF116">
    <property type="entry name" value="C1Q DOMAIN-CONTAINING PROTEIN"/>
    <property type="match status" value="1"/>
</dbReference>